<dbReference type="GO" id="GO:0006027">
    <property type="term" value="P:glycosaminoglycan catabolic process"/>
    <property type="evidence" value="ECO:0007669"/>
    <property type="project" value="InterPro"/>
</dbReference>
<dbReference type="PANTHER" id="PTHR37322">
    <property type="match status" value="1"/>
</dbReference>
<dbReference type="Proteomes" id="UP000823964">
    <property type="component" value="Unassembled WGS sequence"/>
</dbReference>
<reference evidence="1" key="1">
    <citation type="journal article" date="2021" name="PeerJ">
        <title>Extensive microbial diversity within the chicken gut microbiome revealed by metagenomics and culture.</title>
        <authorList>
            <person name="Gilroy R."/>
            <person name="Ravi A."/>
            <person name="Getino M."/>
            <person name="Pursley I."/>
            <person name="Horton D.L."/>
            <person name="Alikhan N.F."/>
            <person name="Baker D."/>
            <person name="Gharbi K."/>
            <person name="Hall N."/>
            <person name="Watson M."/>
            <person name="Adriaenssens E.M."/>
            <person name="Foster-Nyarko E."/>
            <person name="Jarju S."/>
            <person name="Secka A."/>
            <person name="Antonio M."/>
            <person name="Oren A."/>
            <person name="Chaudhuri R.R."/>
            <person name="La Ragione R."/>
            <person name="Hildebrand F."/>
            <person name="Pallen M.J."/>
        </authorList>
    </citation>
    <scope>NUCLEOTIDE SEQUENCE</scope>
    <source>
        <strain evidence="1">14975</strain>
    </source>
</reference>
<comment type="caution">
    <text evidence="1">The sequence shown here is derived from an EMBL/GenBank/DDBJ whole genome shotgun (WGS) entry which is preliminary data.</text>
</comment>
<feature type="non-terminal residue" evidence="1">
    <location>
        <position position="1"/>
    </location>
</feature>
<dbReference type="InterPro" id="IPR014718">
    <property type="entry name" value="GH-type_carb-bd"/>
</dbReference>
<gene>
    <name evidence="1" type="ORF">H9862_02135</name>
</gene>
<dbReference type="PANTHER" id="PTHR37322:SF3">
    <property type="entry name" value="CHONDROITIN SULFATE ABC EXOLYASE"/>
    <property type="match status" value="1"/>
</dbReference>
<dbReference type="GO" id="GO:0005975">
    <property type="term" value="P:carbohydrate metabolic process"/>
    <property type="evidence" value="ECO:0007669"/>
    <property type="project" value="InterPro"/>
</dbReference>
<dbReference type="SUPFAM" id="SSF74650">
    <property type="entry name" value="Galactose mutarotase-like"/>
    <property type="match status" value="1"/>
</dbReference>
<dbReference type="AlphaFoldDB" id="A0A9D2AHG2"/>
<dbReference type="Gene3D" id="2.70.98.10">
    <property type="match status" value="1"/>
</dbReference>
<dbReference type="InterPro" id="IPR011013">
    <property type="entry name" value="Gal_mutarotase_sf_dom"/>
</dbReference>
<evidence type="ECO:0000313" key="1">
    <source>
        <dbReference type="EMBL" id="HIX19386.1"/>
    </source>
</evidence>
<evidence type="ECO:0000313" key="2">
    <source>
        <dbReference type="Proteomes" id="UP000823964"/>
    </source>
</evidence>
<organism evidence="1 2">
    <name type="scientific">Candidatus Akkermansia intestinigallinarum</name>
    <dbReference type="NCBI Taxonomy" id="2838431"/>
    <lineage>
        <taxon>Bacteria</taxon>
        <taxon>Pseudomonadati</taxon>
        <taxon>Verrucomicrobiota</taxon>
        <taxon>Verrucomicrobiia</taxon>
        <taxon>Verrucomicrobiales</taxon>
        <taxon>Akkermansiaceae</taxon>
        <taxon>Akkermansia</taxon>
    </lineage>
</organism>
<protein>
    <submittedName>
        <fullName evidence="1">Uncharacterized protein</fullName>
    </submittedName>
</protein>
<dbReference type="InterPro" id="IPR011071">
    <property type="entry name" value="Lyase_8-like_C"/>
</dbReference>
<name>A0A9D2AHG2_9BACT</name>
<dbReference type="EMBL" id="DXFQ01000035">
    <property type="protein sequence ID" value="HIX19386.1"/>
    <property type="molecule type" value="Genomic_DNA"/>
</dbReference>
<proteinExistence type="predicted"/>
<dbReference type="Gene3D" id="2.60.220.10">
    <property type="entry name" value="Polysaccharide lyase family 8-like, C-terminal"/>
    <property type="match status" value="1"/>
</dbReference>
<sequence>LCLGSAIRNGNSRYPTETTLFQCARSACTDETPAPEGWLADGTGNYFRVLEGELKEASGLQQSRHNKTKRRTEGEFRTAWLDHGSAPTDARYAYEILVQPDAKARRQAAKRSPFDIIELSDTLHAALHKPSGTYAFAAFGEASVAQGPLRRLTAGLIVLCRTNSEGILTLSVTDPDLHLPRHGRNVTEEGRACPRDIVLRGSWSLAEATPGASVTPVGDADSRLHVNCRLGLPVEVKLRRAPR</sequence>
<accession>A0A9D2AHG2</accession>
<dbReference type="SUPFAM" id="SSF49863">
    <property type="entry name" value="Hyaluronate lyase-like, C-terminal domain"/>
    <property type="match status" value="1"/>
</dbReference>
<dbReference type="GO" id="GO:0003824">
    <property type="term" value="F:catalytic activity"/>
    <property type="evidence" value="ECO:0007669"/>
    <property type="project" value="InterPro"/>
</dbReference>
<dbReference type="GO" id="GO:0030246">
    <property type="term" value="F:carbohydrate binding"/>
    <property type="evidence" value="ECO:0007669"/>
    <property type="project" value="InterPro"/>
</dbReference>
<reference evidence="1" key="2">
    <citation type="submission" date="2021-04" db="EMBL/GenBank/DDBJ databases">
        <authorList>
            <person name="Gilroy R."/>
        </authorList>
    </citation>
    <scope>NUCLEOTIDE SEQUENCE</scope>
    <source>
        <strain evidence="1">14975</strain>
    </source>
</reference>
<dbReference type="InterPro" id="IPR039174">
    <property type="entry name" value="Chondroitin_ABC_lyase"/>
</dbReference>